<gene>
    <name evidence="5" type="ORF">DB31_0235</name>
</gene>
<keyword evidence="2" id="KW-0442">Lipid degradation</keyword>
<feature type="active site" description="Nucleophile" evidence="2">
    <location>
        <position position="90"/>
    </location>
</feature>
<keyword evidence="2" id="KW-0378">Hydrolase</keyword>
<organism evidence="5 6">
    <name type="scientific">Hyalangium minutum</name>
    <dbReference type="NCBI Taxonomy" id="394096"/>
    <lineage>
        <taxon>Bacteria</taxon>
        <taxon>Pseudomonadati</taxon>
        <taxon>Myxococcota</taxon>
        <taxon>Myxococcia</taxon>
        <taxon>Myxococcales</taxon>
        <taxon>Cystobacterineae</taxon>
        <taxon>Archangiaceae</taxon>
        <taxon>Hyalangium</taxon>
    </lineage>
</organism>
<dbReference type="InterPro" id="IPR002641">
    <property type="entry name" value="PNPLA_dom"/>
</dbReference>
<accession>A0A085WWB1</accession>
<evidence type="ECO:0000313" key="6">
    <source>
        <dbReference type="Proteomes" id="UP000028725"/>
    </source>
</evidence>
<dbReference type="AlphaFoldDB" id="A0A085WWB1"/>
<sequence length="767" mass="81031">MKRLGLKRRKPHGGGHRRAVLAAVLLVTGVAQAGAAGPSTPTASPHASTHALTVSGGVSLGAYEAGFLAYATAAARVHGVEHVGLLTGTSAGSLNVLLAVLSACGEAAPGPTQSIFWETWIPVGFDRLFVPEDVTPLGAFSRGWLKAQASRIEEAWNHGLTPSCDVVLGVSATRVEPRLMHAAGGRLALPRIEEKFALRIQGRGWGRPPRVTNYTALGSARREPLLVTDGQGEVAFAQVRDLIFASMAFPVAFAPQPLATCEAGATARPGVCLPTEASLANYVDGGIFDNTPLRLAVGLARDGLAPALDGGPSRWRDVPEPGARRSPTDVAFTFVDPYATEYPSSPSPQLPSEVGPLTQLLGGVVSAFVNTARAKELALLLEEEPEIAQHLALQRRHFPAASAPLAAFFGFFETGFRSFDFYLGMYDARRMLEEADAAGLWRFEVPAEVGAGWEPFACMRAVYDGQPGAEAACAGESLADFRVLLQVSLDRLYTVCSAAGATPGPRDWRNARCERAASGEVPPRVPGLAPGRWPDWRQGAHETELEHVMRLLGAYGFHFRDLGAPPRRADLALLRIRQALGRAVQRLAEAQPGESAGAVQFAGKLAADSVAYAPPLTVVHLTMGPTLTEVGLSSGSESSEIPQGLRLTGALGLRGLQRVFSSGGGEPFAVAAVAGPEFRPLALQSPLAQARFALRGGWQFSTRGSASAEDCASEGVSACSRTVVQGLLGVTLLERLRVQLVGEWYPPFEGHKGLWSIAPGIGVEFSP</sequence>
<keyword evidence="6" id="KW-1185">Reference proteome</keyword>
<dbReference type="InterPro" id="IPR016035">
    <property type="entry name" value="Acyl_Trfase/lysoPLipase"/>
</dbReference>
<dbReference type="RefSeq" id="WP_052419622.1">
    <property type="nucleotide sequence ID" value="NZ_JMCB01000001.1"/>
</dbReference>
<dbReference type="EMBL" id="JMCB01000001">
    <property type="protein sequence ID" value="KFE71974.1"/>
    <property type="molecule type" value="Genomic_DNA"/>
</dbReference>
<keyword evidence="3" id="KW-0732">Signal</keyword>
<name>A0A085WWB1_9BACT</name>
<dbReference type="STRING" id="394096.DB31_0235"/>
<dbReference type="GO" id="GO:0016787">
    <property type="term" value="F:hydrolase activity"/>
    <property type="evidence" value="ECO:0007669"/>
    <property type="project" value="UniProtKB-UniRule"/>
</dbReference>
<dbReference type="Proteomes" id="UP000028725">
    <property type="component" value="Unassembled WGS sequence"/>
</dbReference>
<protein>
    <recommendedName>
        <fullName evidence="4">PNPLA domain-containing protein</fullName>
    </recommendedName>
</protein>
<feature type="domain" description="PNPLA" evidence="4">
    <location>
        <begin position="52"/>
        <end position="297"/>
    </location>
</feature>
<dbReference type="SUPFAM" id="SSF52151">
    <property type="entry name" value="FabD/lysophospholipase-like"/>
    <property type="match status" value="1"/>
</dbReference>
<evidence type="ECO:0000256" key="3">
    <source>
        <dbReference type="SAM" id="SignalP"/>
    </source>
</evidence>
<evidence type="ECO:0000256" key="1">
    <source>
        <dbReference type="ARBA" id="ARBA00023098"/>
    </source>
</evidence>
<comment type="caution">
    <text evidence="5">The sequence shown here is derived from an EMBL/GenBank/DDBJ whole genome shotgun (WGS) entry which is preliminary data.</text>
</comment>
<dbReference type="GO" id="GO:0016042">
    <property type="term" value="P:lipid catabolic process"/>
    <property type="evidence" value="ECO:0007669"/>
    <property type="project" value="UniProtKB-UniRule"/>
</dbReference>
<dbReference type="Gene3D" id="3.40.1090.10">
    <property type="entry name" value="Cytosolic phospholipase A2 catalytic domain"/>
    <property type="match status" value="1"/>
</dbReference>
<keyword evidence="1 2" id="KW-0443">Lipid metabolism</keyword>
<feature type="chain" id="PRO_5001800184" description="PNPLA domain-containing protein" evidence="3">
    <location>
        <begin position="34"/>
        <end position="767"/>
    </location>
</feature>
<reference evidence="5 6" key="1">
    <citation type="submission" date="2014-04" db="EMBL/GenBank/DDBJ databases">
        <title>Genome assembly of Hyalangium minutum DSM 14724.</title>
        <authorList>
            <person name="Sharma G."/>
            <person name="Subramanian S."/>
        </authorList>
    </citation>
    <scope>NUCLEOTIDE SEQUENCE [LARGE SCALE GENOMIC DNA]</scope>
    <source>
        <strain evidence="5 6">DSM 14724</strain>
    </source>
</reference>
<dbReference type="Pfam" id="PF01734">
    <property type="entry name" value="Patatin"/>
    <property type="match status" value="1"/>
</dbReference>
<comment type="caution">
    <text evidence="2">Lacks conserved residue(s) required for the propagation of feature annotation.</text>
</comment>
<feature type="short sequence motif" description="DGA/G" evidence="2">
    <location>
        <begin position="284"/>
        <end position="286"/>
    </location>
</feature>
<dbReference type="PROSITE" id="PS51635">
    <property type="entry name" value="PNPLA"/>
    <property type="match status" value="1"/>
</dbReference>
<proteinExistence type="predicted"/>
<evidence type="ECO:0000313" key="5">
    <source>
        <dbReference type="EMBL" id="KFE71974.1"/>
    </source>
</evidence>
<feature type="short sequence motif" description="GXSXG" evidence="2">
    <location>
        <begin position="88"/>
        <end position="92"/>
    </location>
</feature>
<evidence type="ECO:0000259" key="4">
    <source>
        <dbReference type="PROSITE" id="PS51635"/>
    </source>
</evidence>
<evidence type="ECO:0000256" key="2">
    <source>
        <dbReference type="PROSITE-ProRule" id="PRU01161"/>
    </source>
</evidence>
<feature type="signal peptide" evidence="3">
    <location>
        <begin position="1"/>
        <end position="33"/>
    </location>
</feature>
<feature type="active site" description="Proton acceptor" evidence="2">
    <location>
        <position position="284"/>
    </location>
</feature>